<accession>A0A5B8Y8Z8</accession>
<dbReference type="EMBL" id="CP041186">
    <property type="protein sequence ID" value="QDG53260.1"/>
    <property type="molecule type" value="Genomic_DNA"/>
</dbReference>
<feature type="chain" id="PRO_5030106687" evidence="1">
    <location>
        <begin position="27"/>
        <end position="568"/>
    </location>
</feature>
<keyword evidence="1" id="KW-0732">Signal</keyword>
<evidence type="ECO:0000259" key="2">
    <source>
        <dbReference type="Pfam" id="PF13084"/>
    </source>
</evidence>
<dbReference type="Pfam" id="PF13084">
    <property type="entry name" value="DUF3943"/>
    <property type="match status" value="1"/>
</dbReference>
<accession>A0A4Y6PYF7</accession>
<dbReference type="OrthoDB" id="9808630at2"/>
<keyword evidence="4" id="KW-1185">Reference proteome</keyword>
<evidence type="ECO:0000256" key="1">
    <source>
        <dbReference type="SAM" id="SignalP"/>
    </source>
</evidence>
<reference evidence="3 4" key="1">
    <citation type="submission" date="2019-06" db="EMBL/GenBank/DDBJ databases">
        <title>Persicimonas caeni gen. nov., sp. nov., a predatory bacterium isolated from solar saltern.</title>
        <authorList>
            <person name="Wang S."/>
        </authorList>
    </citation>
    <scope>NUCLEOTIDE SEQUENCE [LARGE SCALE GENOMIC DNA]</scope>
    <source>
        <strain evidence="3 4">YN101</strain>
    </source>
</reference>
<feature type="domain" description="DUF3943" evidence="2">
    <location>
        <begin position="158"/>
        <end position="240"/>
    </location>
</feature>
<organism evidence="3 4">
    <name type="scientific">Persicimonas caeni</name>
    <dbReference type="NCBI Taxonomy" id="2292766"/>
    <lineage>
        <taxon>Bacteria</taxon>
        <taxon>Deltaproteobacteria</taxon>
        <taxon>Bradymonadales</taxon>
        <taxon>Bradymonadaceae</taxon>
        <taxon>Persicimonas</taxon>
    </lineage>
</organism>
<dbReference type="Proteomes" id="UP000315995">
    <property type="component" value="Chromosome"/>
</dbReference>
<dbReference type="AlphaFoldDB" id="A0A4Y6PYF7"/>
<evidence type="ECO:0000313" key="4">
    <source>
        <dbReference type="Proteomes" id="UP000315995"/>
    </source>
</evidence>
<feature type="signal peptide" evidence="1">
    <location>
        <begin position="1"/>
        <end position="26"/>
    </location>
</feature>
<dbReference type="InterPro" id="IPR025079">
    <property type="entry name" value="DUF3943"/>
</dbReference>
<evidence type="ECO:0000313" key="3">
    <source>
        <dbReference type="EMBL" id="QDG53260.1"/>
    </source>
</evidence>
<name>A0A4Y6PYF7_PERCE</name>
<sequence>MQYRLYHVVMVCLALTALLWAPSAYGANPPSEWPTPPEGSDRLTECRAISAAGAATLTEITLPVCQVATLEVEREPPLKGEMYLSTDGRWINFEDEYDVFLGRDPNRNFGRMIVEVMTELLLGGVWYIAQKDFNQQDWFFEISLDGVERKFSTTELIRFDDNTFLFNQMWHPLAGMGYYIFARTNDFGVAPSYMIGLMSSTLWEYVLELPEQVSINDQITTSVAGMALGEVGYHLGEYFNSPYSAGELDQRILTGIFGAPRWVHNYYDRKDGELIPTPNERVYWPDFRLFAGAVSRGESPTVSGNVDANFGLSTELVAMPGYRRPGQFDHYFGEGNFTRLDLEMSVGDDGVTEMALFAQAILFGFYKQDIQVEEGERRGYSLAIGGATAYQVENFDAPLLEDQRGLVHILGPALDFTMFAGDLEARFELAGYGDFVAIRSQAFPEFAARFGTEGLRSDLSNKGYYFGYGATIRPRLQFYWGRLGLGGEFQWGRYWGITGRDRRQEQVTDILDLDDHLARLQLWLDVPTPVDVLDVRLTYDTNSRLSSVDQFEEWNGYQELGARVQYLF</sequence>
<protein>
    <submittedName>
        <fullName evidence="3">DUF3943 domain-containing protein</fullName>
    </submittedName>
</protein>
<gene>
    <name evidence="3" type="ORF">FIV42_21690</name>
</gene>
<proteinExistence type="predicted"/>